<feature type="transmembrane region" description="Helical" evidence="1">
    <location>
        <begin position="530"/>
        <end position="547"/>
    </location>
</feature>
<keyword evidence="1" id="KW-0472">Membrane</keyword>
<keyword evidence="1" id="KW-0812">Transmembrane</keyword>
<evidence type="ECO:0000313" key="3">
    <source>
        <dbReference type="EMBL" id="SHG82070.1"/>
    </source>
</evidence>
<dbReference type="OrthoDB" id="3694098at2"/>
<dbReference type="AlphaFoldDB" id="A0A1M5MXK0"/>
<feature type="domain" description="TIR" evidence="2">
    <location>
        <begin position="4"/>
        <end position="111"/>
    </location>
</feature>
<dbReference type="Pfam" id="PF13676">
    <property type="entry name" value="TIR_2"/>
    <property type="match status" value="1"/>
</dbReference>
<dbReference type="STRING" id="2017.SAMN05444320_11493"/>
<feature type="transmembrane region" description="Helical" evidence="1">
    <location>
        <begin position="593"/>
        <end position="616"/>
    </location>
</feature>
<dbReference type="Proteomes" id="UP000184501">
    <property type="component" value="Unassembled WGS sequence"/>
</dbReference>
<evidence type="ECO:0000313" key="4">
    <source>
        <dbReference type="Proteomes" id="UP000184501"/>
    </source>
</evidence>
<reference evidence="3 4" key="1">
    <citation type="submission" date="2016-11" db="EMBL/GenBank/DDBJ databases">
        <authorList>
            <person name="Jaros S."/>
            <person name="Januszkiewicz K."/>
            <person name="Wedrychowicz H."/>
        </authorList>
    </citation>
    <scope>NUCLEOTIDE SEQUENCE [LARGE SCALE GENOMIC DNA]</scope>
    <source>
        <strain evidence="3 4">DSM 44523</strain>
    </source>
</reference>
<dbReference type="GO" id="GO:0007165">
    <property type="term" value="P:signal transduction"/>
    <property type="evidence" value="ECO:0007669"/>
    <property type="project" value="InterPro"/>
</dbReference>
<dbReference type="InterPro" id="IPR000157">
    <property type="entry name" value="TIR_dom"/>
</dbReference>
<feature type="transmembrane region" description="Helical" evidence="1">
    <location>
        <begin position="553"/>
        <end position="573"/>
    </location>
</feature>
<dbReference type="RefSeq" id="WP_073489443.1">
    <property type="nucleotide sequence ID" value="NZ_FQVN01000014.1"/>
</dbReference>
<feature type="transmembrane region" description="Helical" evidence="1">
    <location>
        <begin position="466"/>
        <end position="487"/>
    </location>
</feature>
<dbReference type="Gene3D" id="3.40.50.10140">
    <property type="entry name" value="Toll/interleukin-1 receptor homology (TIR) domain"/>
    <property type="match status" value="1"/>
</dbReference>
<dbReference type="EMBL" id="FQVN01000014">
    <property type="protein sequence ID" value="SHG82070.1"/>
    <property type="molecule type" value="Genomic_DNA"/>
</dbReference>
<feature type="transmembrane region" description="Helical" evidence="1">
    <location>
        <begin position="253"/>
        <end position="272"/>
    </location>
</feature>
<evidence type="ECO:0000256" key="1">
    <source>
        <dbReference type="SAM" id="Phobius"/>
    </source>
</evidence>
<gene>
    <name evidence="3" type="ORF">SAMN05444320_11493</name>
</gene>
<feature type="transmembrane region" description="Helical" evidence="1">
    <location>
        <begin position="229"/>
        <end position="247"/>
    </location>
</feature>
<protein>
    <submittedName>
        <fullName evidence="3">TIR domain-containing protein</fullName>
    </submittedName>
</protein>
<keyword evidence="1" id="KW-1133">Transmembrane helix</keyword>
<dbReference type="SUPFAM" id="SSF52200">
    <property type="entry name" value="Toll/Interleukin receptor TIR domain"/>
    <property type="match status" value="1"/>
</dbReference>
<dbReference type="InterPro" id="IPR035897">
    <property type="entry name" value="Toll_tir_struct_dom_sf"/>
</dbReference>
<sequence>MGHVFVSYSRTEFYYAESVTAVINQSDGVRAWLDAENLRPGMDWAAGIDTALDTADALLLMASPAALASDYVRAEWTRALALGIPVHVAVVHTVSLPEELAHCPTHDLRTRFWSRARALAAKLADGEHVPSTALRRGPAVPLAVLSLMVLLCLGIVGTAAATLLDWDLHTRYTASAAQAGADRSSIYDTRYARFFLVLALCNAVVAGGFATVALRLLERRATPSSLRQCFLALLVIMLFDLETLPLARNRAFGDYFAAGVVVSVLGVVLVSWSRTVHLWMPTGEGQHHIRHRVLGRVVLRPKALKRSFAYQWTSYQPRFAALRESLAGVGAATSYDIVRHPADRPIANLIESACGAAGFDRDTVDAHWSFVIVSAHTDWKMLSSAHALFGDHTVFVLATSLLPPVGVDADTELVRRHQWLDFRGQDPASLYEFLRSVLPARRGRPVPTTVPLAMERFRGPTYLTSFLRVVQLVALLVAVAPLGLLIAGSSASGRGLALAVISLLLVGMLLRLAGRTAVRTLTPRQWRTRAWLILATCLVWVLVIPTTGSVPPAVRVLVVVLLPVWMAGFHRAFRLHWLPAAAPDRRCNESSAVVPRLVSFTLVLLGAALTAGYVFIAPLPTSP</sequence>
<accession>A0A1M5MXK0</accession>
<feature type="transmembrane region" description="Helical" evidence="1">
    <location>
        <begin position="194"/>
        <end position="217"/>
    </location>
</feature>
<evidence type="ECO:0000259" key="2">
    <source>
        <dbReference type="Pfam" id="PF13676"/>
    </source>
</evidence>
<organism evidence="3 4">
    <name type="scientific">Streptoalloteichus hindustanus</name>
    <dbReference type="NCBI Taxonomy" id="2017"/>
    <lineage>
        <taxon>Bacteria</taxon>
        <taxon>Bacillati</taxon>
        <taxon>Actinomycetota</taxon>
        <taxon>Actinomycetes</taxon>
        <taxon>Pseudonocardiales</taxon>
        <taxon>Pseudonocardiaceae</taxon>
        <taxon>Streptoalloteichus</taxon>
    </lineage>
</organism>
<feature type="transmembrane region" description="Helical" evidence="1">
    <location>
        <begin position="493"/>
        <end position="510"/>
    </location>
</feature>
<keyword evidence="4" id="KW-1185">Reference proteome</keyword>
<proteinExistence type="predicted"/>
<name>A0A1M5MXK0_STRHI</name>
<feature type="transmembrane region" description="Helical" evidence="1">
    <location>
        <begin position="142"/>
        <end position="164"/>
    </location>
</feature>